<dbReference type="Proteomes" id="UP000034320">
    <property type="component" value="Unassembled WGS sequence"/>
</dbReference>
<accession>A0A0G1BM04</accession>
<feature type="domain" description="PIN" evidence="1">
    <location>
        <begin position="5"/>
        <end position="121"/>
    </location>
</feature>
<dbReference type="EMBL" id="LCDD01000006">
    <property type="protein sequence ID" value="KKS47301.1"/>
    <property type="molecule type" value="Genomic_DNA"/>
</dbReference>
<dbReference type="AlphaFoldDB" id="A0A0G1BM04"/>
<evidence type="ECO:0000259" key="1">
    <source>
        <dbReference type="Pfam" id="PF01850"/>
    </source>
</evidence>
<dbReference type="InterPro" id="IPR002716">
    <property type="entry name" value="PIN_dom"/>
</dbReference>
<reference evidence="2 3" key="1">
    <citation type="journal article" date="2015" name="Nature">
        <title>rRNA introns, odd ribosomes, and small enigmatic genomes across a large radiation of phyla.</title>
        <authorList>
            <person name="Brown C.T."/>
            <person name="Hug L.A."/>
            <person name="Thomas B.C."/>
            <person name="Sharon I."/>
            <person name="Castelle C.J."/>
            <person name="Singh A."/>
            <person name="Wilkins M.J."/>
            <person name="Williams K.H."/>
            <person name="Banfield J.F."/>
        </authorList>
    </citation>
    <scope>NUCLEOTIDE SEQUENCE [LARGE SCALE GENOMIC DNA]</scope>
</reference>
<evidence type="ECO:0000313" key="2">
    <source>
        <dbReference type="EMBL" id="KKS47301.1"/>
    </source>
</evidence>
<dbReference type="SUPFAM" id="SSF88723">
    <property type="entry name" value="PIN domain-like"/>
    <property type="match status" value="1"/>
</dbReference>
<dbReference type="Gene3D" id="3.40.50.1010">
    <property type="entry name" value="5'-nuclease"/>
    <property type="match status" value="1"/>
</dbReference>
<sequence length="126" mass="14666">MEQAVDTNIILRYLVGDDKLQQQKAQTIFQKAKDGKISLVIKPLIVAEACFVLESFYQRGREEIADAFEVFLSQKWLKVEERETLLALWDWYKKNFHFVDSYLLSWAKLNAGKIVTFDKKLLSSSS</sequence>
<organism evidence="2 3">
    <name type="scientific">Candidatus Gottesmanbacteria bacterium GW2011_GWA2_42_18</name>
    <dbReference type="NCBI Taxonomy" id="1618442"/>
    <lineage>
        <taxon>Bacteria</taxon>
        <taxon>Candidatus Gottesmaniibacteriota</taxon>
    </lineage>
</organism>
<gene>
    <name evidence="2" type="ORF">UV09_C0006G0010</name>
</gene>
<name>A0A0G1BM04_9BACT</name>
<dbReference type="InterPro" id="IPR029060">
    <property type="entry name" value="PIN-like_dom_sf"/>
</dbReference>
<comment type="caution">
    <text evidence="2">The sequence shown here is derived from an EMBL/GenBank/DDBJ whole genome shotgun (WGS) entry which is preliminary data.</text>
</comment>
<dbReference type="Pfam" id="PF01850">
    <property type="entry name" value="PIN"/>
    <property type="match status" value="1"/>
</dbReference>
<protein>
    <submittedName>
        <fullName evidence="2">PilT protein domain protein</fullName>
    </submittedName>
</protein>
<proteinExistence type="predicted"/>
<evidence type="ECO:0000313" key="3">
    <source>
        <dbReference type="Proteomes" id="UP000034320"/>
    </source>
</evidence>